<evidence type="ECO:0000256" key="1">
    <source>
        <dbReference type="PROSITE-ProRule" id="PRU00047"/>
    </source>
</evidence>
<dbReference type="OrthoDB" id="9997090at2759"/>
<reference evidence="4" key="1">
    <citation type="submission" date="2021-02" db="EMBL/GenBank/DDBJ databases">
        <authorList>
            <person name="Nowell W R."/>
        </authorList>
    </citation>
    <scope>NUCLEOTIDE SEQUENCE</scope>
</reference>
<feature type="domain" description="CCHC-type" evidence="3">
    <location>
        <begin position="104"/>
        <end position="119"/>
    </location>
</feature>
<name>A0A813Q709_9BILA</name>
<evidence type="ECO:0000256" key="2">
    <source>
        <dbReference type="SAM" id="MobiDB-lite"/>
    </source>
</evidence>
<keyword evidence="1" id="KW-0863">Zinc-finger</keyword>
<keyword evidence="6" id="KW-1185">Reference proteome</keyword>
<dbReference type="GO" id="GO:0008270">
    <property type="term" value="F:zinc ion binding"/>
    <property type="evidence" value="ECO:0007669"/>
    <property type="project" value="UniProtKB-KW"/>
</dbReference>
<feature type="region of interest" description="Disordered" evidence="2">
    <location>
        <begin position="1"/>
        <end position="23"/>
    </location>
</feature>
<protein>
    <recommendedName>
        <fullName evidence="3">CCHC-type domain-containing protein</fullName>
    </recommendedName>
</protein>
<dbReference type="SUPFAM" id="SSF57756">
    <property type="entry name" value="Retrovirus zinc finger-like domains"/>
    <property type="match status" value="1"/>
</dbReference>
<dbReference type="PROSITE" id="PS50158">
    <property type="entry name" value="ZF_CCHC"/>
    <property type="match status" value="1"/>
</dbReference>
<gene>
    <name evidence="4" type="ORF">BJG266_LOCUS3111</name>
    <name evidence="5" type="ORF">QVE165_LOCUS2641</name>
</gene>
<dbReference type="AlphaFoldDB" id="A0A813Q709"/>
<dbReference type="EMBL" id="CAJNOI010000007">
    <property type="protein sequence ID" value="CAF0762866.1"/>
    <property type="molecule type" value="Genomic_DNA"/>
</dbReference>
<feature type="compositionally biased region" description="Polar residues" evidence="2">
    <location>
        <begin position="1"/>
        <end position="17"/>
    </location>
</feature>
<dbReference type="Proteomes" id="UP000663877">
    <property type="component" value="Unassembled WGS sequence"/>
</dbReference>
<keyword evidence="1" id="KW-0862">Zinc</keyword>
<dbReference type="EMBL" id="CAJNOM010000008">
    <property type="protein sequence ID" value="CAF0771595.1"/>
    <property type="molecule type" value="Genomic_DNA"/>
</dbReference>
<comment type="caution">
    <text evidence="4">The sequence shown here is derived from an EMBL/GenBank/DDBJ whole genome shotgun (WGS) entry which is preliminary data.</text>
</comment>
<evidence type="ECO:0000313" key="4">
    <source>
        <dbReference type="EMBL" id="CAF0762866.1"/>
    </source>
</evidence>
<dbReference type="InterPro" id="IPR035979">
    <property type="entry name" value="RBD_domain_sf"/>
</dbReference>
<evidence type="ECO:0000313" key="7">
    <source>
        <dbReference type="Proteomes" id="UP000663877"/>
    </source>
</evidence>
<dbReference type="GO" id="GO:0003676">
    <property type="term" value="F:nucleic acid binding"/>
    <property type="evidence" value="ECO:0007669"/>
    <property type="project" value="InterPro"/>
</dbReference>
<sequence>MSSKQQSPRQSQTASPVPQQPAPRSLIASKVSFGIDETKLLRDLEHNYLGIEKISRVHDRDGKPLGSIRIDFKSENFAKSILGQNYILIDGSRCPVRPYWAPICHRCHKEGHHVSECPQRPLTEQRLKELFNHQQMQLESMISSFENKWNARLSSITAPSKNANVDQLVPIFKELTTVCQQFNQQNVQIQQQLGTVVNRIRDVQMNLTNEQTRTQLPLQNGHQI</sequence>
<accession>A0A813Q709</accession>
<dbReference type="InterPro" id="IPR036875">
    <property type="entry name" value="Znf_CCHC_sf"/>
</dbReference>
<keyword evidence="1" id="KW-0479">Metal-binding</keyword>
<evidence type="ECO:0000259" key="3">
    <source>
        <dbReference type="PROSITE" id="PS50158"/>
    </source>
</evidence>
<dbReference type="InterPro" id="IPR001878">
    <property type="entry name" value="Znf_CCHC"/>
</dbReference>
<evidence type="ECO:0000313" key="5">
    <source>
        <dbReference type="EMBL" id="CAF0771595.1"/>
    </source>
</evidence>
<dbReference type="SUPFAM" id="SSF54928">
    <property type="entry name" value="RNA-binding domain, RBD"/>
    <property type="match status" value="1"/>
</dbReference>
<evidence type="ECO:0000313" key="6">
    <source>
        <dbReference type="Proteomes" id="UP000663832"/>
    </source>
</evidence>
<dbReference type="Proteomes" id="UP000663832">
    <property type="component" value="Unassembled WGS sequence"/>
</dbReference>
<proteinExistence type="predicted"/>
<organism evidence="4 7">
    <name type="scientific">Adineta steineri</name>
    <dbReference type="NCBI Taxonomy" id="433720"/>
    <lineage>
        <taxon>Eukaryota</taxon>
        <taxon>Metazoa</taxon>
        <taxon>Spiralia</taxon>
        <taxon>Gnathifera</taxon>
        <taxon>Rotifera</taxon>
        <taxon>Eurotatoria</taxon>
        <taxon>Bdelloidea</taxon>
        <taxon>Adinetida</taxon>
        <taxon>Adinetidae</taxon>
        <taxon>Adineta</taxon>
    </lineage>
</organism>